<dbReference type="RefSeq" id="WP_152895698.1">
    <property type="nucleotide sequence ID" value="NZ_VJZD01000447.1"/>
</dbReference>
<gene>
    <name evidence="1" type="ORF">FNH09_45295</name>
</gene>
<organism evidence="1 2">
    <name type="scientific">Streptomyces adustus</name>
    <dbReference type="NCBI Taxonomy" id="1609272"/>
    <lineage>
        <taxon>Bacteria</taxon>
        <taxon>Bacillati</taxon>
        <taxon>Actinomycetota</taxon>
        <taxon>Actinomycetes</taxon>
        <taxon>Kitasatosporales</taxon>
        <taxon>Streptomycetaceae</taxon>
        <taxon>Streptomyces</taxon>
    </lineage>
</organism>
<sequence length="75" mass="8282">MQNEQQRYQLGAREESGRYPVTVNGTPAGCVYRRHGSWFPEMPGHRIESRGTSRTGAAEILVAAVDQGKRPTIPA</sequence>
<dbReference type="AlphaFoldDB" id="A0A5N8VSA3"/>
<reference evidence="1 2" key="1">
    <citation type="submission" date="2019-07" db="EMBL/GenBank/DDBJ databases">
        <title>New species of Amycolatopsis and Streptomyces.</title>
        <authorList>
            <person name="Duangmal K."/>
            <person name="Teo W.F.A."/>
            <person name="Lipun K."/>
        </authorList>
    </citation>
    <scope>NUCLEOTIDE SEQUENCE [LARGE SCALE GENOMIC DNA]</scope>
    <source>
        <strain evidence="1 2">NBRC 109810</strain>
    </source>
</reference>
<dbReference type="EMBL" id="VJZD01000447">
    <property type="protein sequence ID" value="MPY38173.1"/>
    <property type="molecule type" value="Genomic_DNA"/>
</dbReference>
<dbReference type="OrthoDB" id="4251809at2"/>
<accession>A0A5N8VSA3</accession>
<evidence type="ECO:0000313" key="1">
    <source>
        <dbReference type="EMBL" id="MPY38173.1"/>
    </source>
</evidence>
<protein>
    <submittedName>
        <fullName evidence="1">Uncharacterized protein</fullName>
    </submittedName>
</protein>
<evidence type="ECO:0000313" key="2">
    <source>
        <dbReference type="Proteomes" id="UP000325849"/>
    </source>
</evidence>
<dbReference type="Proteomes" id="UP000325849">
    <property type="component" value="Unassembled WGS sequence"/>
</dbReference>
<proteinExistence type="predicted"/>
<comment type="caution">
    <text evidence="1">The sequence shown here is derived from an EMBL/GenBank/DDBJ whole genome shotgun (WGS) entry which is preliminary data.</text>
</comment>
<keyword evidence="2" id="KW-1185">Reference proteome</keyword>
<feature type="non-terminal residue" evidence="1">
    <location>
        <position position="75"/>
    </location>
</feature>
<name>A0A5N8VSA3_9ACTN</name>